<keyword evidence="8" id="KW-0333">Golgi apparatus</keyword>
<dbReference type="GO" id="GO:0000139">
    <property type="term" value="C:Golgi membrane"/>
    <property type="evidence" value="ECO:0007669"/>
    <property type="project" value="UniProtKB-SubCell"/>
</dbReference>
<comment type="function">
    <text evidence="1">Golgi membrane protein involved in vesicular trafficking and spindle migration.</text>
</comment>
<feature type="domain" description="VTT" evidence="12">
    <location>
        <begin position="188"/>
        <end position="302"/>
    </location>
</feature>
<name>A0A9W8P367_9AGAR</name>
<dbReference type="Proteomes" id="UP001142393">
    <property type="component" value="Unassembled WGS sequence"/>
</dbReference>
<keyword evidence="7 11" id="KW-1133">Transmembrane helix</keyword>
<evidence type="ECO:0000256" key="2">
    <source>
        <dbReference type="ARBA" id="ARBA00004653"/>
    </source>
</evidence>
<evidence type="ECO:0000256" key="4">
    <source>
        <dbReference type="ARBA" id="ARBA00013533"/>
    </source>
</evidence>
<dbReference type="EMBL" id="JANVFU010000004">
    <property type="protein sequence ID" value="KAJ3746071.1"/>
    <property type="molecule type" value="Genomic_DNA"/>
</dbReference>
<sequence>MYHPDAYRLQDQPLGHRHHPNPSTGSMSTDRKHHDYAPPQYRANYNPQGVKPHPFEPQGIKPPDLVYGDRWNTVNVSLPQDPDPRARIIRTPSPTPSEARALDEIGSHSGLINWKRVRSKDFWISKEGLKYGIIAAVVITLVVLFAVYHKDIVIFLTPATQWCHDHKFGWLIPVGLLIILSFPPLFGHELIGMLCGIGWGTAVGFGIVALGTLLGEIANYFTFKFCCTTRARKYEKKNLTYACLSRVVRSGGFKIALAARYSLIPPHLTTTVFASSGLDFYIFLAAAIFSLPKQLVTVYIGVLLEDSINGTSKKDKIASIAVAIVFAIVTSFAFRYVNRKMDEVKPQIIYERRKARQAANLKMLSEGRSIV</sequence>
<dbReference type="Pfam" id="PF09335">
    <property type="entry name" value="VTT_dom"/>
    <property type="match status" value="1"/>
</dbReference>
<evidence type="ECO:0000256" key="7">
    <source>
        <dbReference type="ARBA" id="ARBA00022989"/>
    </source>
</evidence>
<feature type="transmembrane region" description="Helical" evidence="11">
    <location>
        <begin position="128"/>
        <end position="148"/>
    </location>
</feature>
<evidence type="ECO:0000256" key="10">
    <source>
        <dbReference type="SAM" id="MobiDB-lite"/>
    </source>
</evidence>
<dbReference type="AlphaFoldDB" id="A0A9W8P367"/>
<evidence type="ECO:0000256" key="5">
    <source>
        <dbReference type="ARBA" id="ARBA00020673"/>
    </source>
</evidence>
<evidence type="ECO:0000256" key="11">
    <source>
        <dbReference type="SAM" id="Phobius"/>
    </source>
</evidence>
<protein>
    <recommendedName>
        <fullName evidence="4">Golgi apparatus membrane protein TVP38</fullName>
    </recommendedName>
    <alternativeName>
        <fullName evidence="5">Golgi apparatus membrane protein tvp38</fullName>
    </alternativeName>
</protein>
<evidence type="ECO:0000313" key="14">
    <source>
        <dbReference type="Proteomes" id="UP001142393"/>
    </source>
</evidence>
<accession>A0A9W8P367</accession>
<evidence type="ECO:0000256" key="3">
    <source>
        <dbReference type="ARBA" id="ARBA00008640"/>
    </source>
</evidence>
<keyword evidence="9 11" id="KW-0472">Membrane</keyword>
<keyword evidence="6 11" id="KW-0812">Transmembrane</keyword>
<gene>
    <name evidence="13" type="ORF">DFH05DRAFT_906966</name>
</gene>
<dbReference type="InterPro" id="IPR051076">
    <property type="entry name" value="Golgi_membrane_TVP38/TMEM64"/>
</dbReference>
<evidence type="ECO:0000259" key="12">
    <source>
        <dbReference type="Pfam" id="PF09335"/>
    </source>
</evidence>
<feature type="transmembrane region" description="Helical" evidence="11">
    <location>
        <begin position="280"/>
        <end position="304"/>
    </location>
</feature>
<feature type="transmembrane region" description="Helical" evidence="11">
    <location>
        <begin position="168"/>
        <end position="186"/>
    </location>
</feature>
<evidence type="ECO:0000256" key="9">
    <source>
        <dbReference type="ARBA" id="ARBA00023136"/>
    </source>
</evidence>
<dbReference type="PANTHER" id="PTHR47549:SF2">
    <property type="entry name" value="GOLGI APPARATUS MEMBRANE PROTEIN TVP38"/>
    <property type="match status" value="1"/>
</dbReference>
<evidence type="ECO:0000313" key="13">
    <source>
        <dbReference type="EMBL" id="KAJ3746071.1"/>
    </source>
</evidence>
<feature type="transmembrane region" description="Helical" evidence="11">
    <location>
        <begin position="193"/>
        <end position="214"/>
    </location>
</feature>
<evidence type="ECO:0000256" key="8">
    <source>
        <dbReference type="ARBA" id="ARBA00023034"/>
    </source>
</evidence>
<comment type="subcellular location">
    <subcellularLocation>
        <location evidence="2">Golgi apparatus membrane</location>
        <topology evidence="2">Multi-pass membrane protein</topology>
    </subcellularLocation>
</comment>
<keyword evidence="14" id="KW-1185">Reference proteome</keyword>
<feature type="transmembrane region" description="Helical" evidence="11">
    <location>
        <begin position="316"/>
        <end position="337"/>
    </location>
</feature>
<evidence type="ECO:0000256" key="1">
    <source>
        <dbReference type="ARBA" id="ARBA00002978"/>
    </source>
</evidence>
<proteinExistence type="inferred from homology"/>
<comment type="similarity">
    <text evidence="3">Belongs to the TVP38/TMEM64 family.</text>
</comment>
<feature type="region of interest" description="Disordered" evidence="10">
    <location>
        <begin position="1"/>
        <end position="40"/>
    </location>
</feature>
<dbReference type="PANTHER" id="PTHR47549">
    <property type="entry name" value="GOLGI APPARATUS MEMBRANE PROTEIN TVP38-RELATED"/>
    <property type="match status" value="1"/>
</dbReference>
<organism evidence="13 14">
    <name type="scientific">Lentinula detonsa</name>
    <dbReference type="NCBI Taxonomy" id="2804962"/>
    <lineage>
        <taxon>Eukaryota</taxon>
        <taxon>Fungi</taxon>
        <taxon>Dikarya</taxon>
        <taxon>Basidiomycota</taxon>
        <taxon>Agaricomycotina</taxon>
        <taxon>Agaricomycetes</taxon>
        <taxon>Agaricomycetidae</taxon>
        <taxon>Agaricales</taxon>
        <taxon>Marasmiineae</taxon>
        <taxon>Omphalotaceae</taxon>
        <taxon>Lentinula</taxon>
    </lineage>
</organism>
<dbReference type="InterPro" id="IPR032816">
    <property type="entry name" value="VTT_dom"/>
</dbReference>
<comment type="caution">
    <text evidence="13">The sequence shown here is derived from an EMBL/GenBank/DDBJ whole genome shotgun (WGS) entry which is preliminary data.</text>
</comment>
<evidence type="ECO:0000256" key="6">
    <source>
        <dbReference type="ARBA" id="ARBA00022692"/>
    </source>
</evidence>
<reference evidence="13 14" key="1">
    <citation type="journal article" date="2023" name="Proc. Natl. Acad. Sci. U.S.A.">
        <title>A global phylogenomic analysis of the shiitake genus Lentinula.</title>
        <authorList>
            <person name="Sierra-Patev S."/>
            <person name="Min B."/>
            <person name="Naranjo-Ortiz M."/>
            <person name="Looney B."/>
            <person name="Konkel Z."/>
            <person name="Slot J.C."/>
            <person name="Sakamoto Y."/>
            <person name="Steenwyk J.L."/>
            <person name="Rokas A."/>
            <person name="Carro J."/>
            <person name="Camarero S."/>
            <person name="Ferreira P."/>
            <person name="Molpeceres G."/>
            <person name="Ruiz-Duenas F.J."/>
            <person name="Serrano A."/>
            <person name="Henrissat B."/>
            <person name="Drula E."/>
            <person name="Hughes K.W."/>
            <person name="Mata J.L."/>
            <person name="Ishikawa N.K."/>
            <person name="Vargas-Isla R."/>
            <person name="Ushijima S."/>
            <person name="Smith C.A."/>
            <person name="Donoghue J."/>
            <person name="Ahrendt S."/>
            <person name="Andreopoulos W."/>
            <person name="He G."/>
            <person name="LaButti K."/>
            <person name="Lipzen A."/>
            <person name="Ng V."/>
            <person name="Riley R."/>
            <person name="Sandor L."/>
            <person name="Barry K."/>
            <person name="Martinez A.T."/>
            <person name="Xiao Y."/>
            <person name="Gibbons J.G."/>
            <person name="Terashima K."/>
            <person name="Grigoriev I.V."/>
            <person name="Hibbett D."/>
        </authorList>
    </citation>
    <scope>NUCLEOTIDE SEQUENCE [LARGE SCALE GENOMIC DNA]</scope>
    <source>
        <strain evidence="13 14">TFB7810</strain>
    </source>
</reference>